<name>A0A5K7Z5H3_9BACT</name>
<protein>
    <submittedName>
        <fullName evidence="2">HD family phosphohydrolase</fullName>
    </submittedName>
</protein>
<dbReference type="KEGG" id="dwd:DSCW_28860"/>
<evidence type="ECO:0000313" key="3">
    <source>
        <dbReference type="Proteomes" id="UP000427769"/>
    </source>
</evidence>
<keyword evidence="3" id="KW-1185">Reference proteome</keyword>
<dbReference type="CDD" id="cd00077">
    <property type="entry name" value="HDc"/>
    <property type="match status" value="1"/>
</dbReference>
<organism evidence="2 3">
    <name type="scientific">Desulfosarcina widdelii</name>
    <dbReference type="NCBI Taxonomy" id="947919"/>
    <lineage>
        <taxon>Bacteria</taxon>
        <taxon>Pseudomonadati</taxon>
        <taxon>Thermodesulfobacteriota</taxon>
        <taxon>Desulfobacteria</taxon>
        <taxon>Desulfobacterales</taxon>
        <taxon>Desulfosarcinaceae</taxon>
        <taxon>Desulfosarcina</taxon>
    </lineage>
</organism>
<feature type="domain" description="HD" evidence="1">
    <location>
        <begin position="41"/>
        <end position="150"/>
    </location>
</feature>
<dbReference type="GO" id="GO:0016787">
    <property type="term" value="F:hydrolase activity"/>
    <property type="evidence" value="ECO:0007669"/>
    <property type="project" value="UniProtKB-KW"/>
</dbReference>
<reference evidence="2 3" key="1">
    <citation type="submission" date="2019-11" db="EMBL/GenBank/DDBJ databases">
        <title>Comparative genomics of hydrocarbon-degrading Desulfosarcina strains.</title>
        <authorList>
            <person name="Watanabe M."/>
            <person name="Kojima H."/>
            <person name="Fukui M."/>
        </authorList>
    </citation>
    <scope>NUCLEOTIDE SEQUENCE [LARGE SCALE GENOMIC DNA]</scope>
    <source>
        <strain evidence="2 3">PP31</strain>
    </source>
</reference>
<dbReference type="EMBL" id="AP021875">
    <property type="protein sequence ID" value="BBO75469.1"/>
    <property type="molecule type" value="Genomic_DNA"/>
</dbReference>
<proteinExistence type="predicted"/>
<gene>
    <name evidence="2" type="ORF">DSCW_28860</name>
</gene>
<dbReference type="Proteomes" id="UP000427769">
    <property type="component" value="Chromosome"/>
</dbReference>
<evidence type="ECO:0000313" key="2">
    <source>
        <dbReference type="EMBL" id="BBO75469.1"/>
    </source>
</evidence>
<dbReference type="SUPFAM" id="SSF109604">
    <property type="entry name" value="HD-domain/PDEase-like"/>
    <property type="match status" value="1"/>
</dbReference>
<accession>A0A5K7Z5H3</accession>
<dbReference type="Gene3D" id="1.10.3210.10">
    <property type="entry name" value="Hypothetical protein af1432"/>
    <property type="match status" value="1"/>
</dbReference>
<evidence type="ECO:0000259" key="1">
    <source>
        <dbReference type="Pfam" id="PF01966"/>
    </source>
</evidence>
<dbReference type="AlphaFoldDB" id="A0A5K7Z5H3"/>
<dbReference type="InterPro" id="IPR006674">
    <property type="entry name" value="HD_domain"/>
</dbReference>
<dbReference type="InterPro" id="IPR003607">
    <property type="entry name" value="HD/PDEase_dom"/>
</dbReference>
<dbReference type="Pfam" id="PF01966">
    <property type="entry name" value="HD"/>
    <property type="match status" value="1"/>
</dbReference>
<sequence>MPDICGCAQMIDPEGIVSQFYPVGGITRELLLRHGELVAGKALAVLDRAPWLDADREFVVQAAMLHDIGIGRTHCPELGCTGDLPYVCHGVEGRYILDRIGLKDHGLVCERHVGVGIRADETLRRKLPLPDRDMLPLSLEERLICYADKFFSKTDNGRHEKRIAEISAGLKRFSPEYGARFMALHRWLTRRPDGPQDAAEG</sequence>
<keyword evidence="2" id="KW-0378">Hydrolase</keyword>